<organism evidence="4 5">
    <name type="scientific">Maritalea porphyrae</name>
    <dbReference type="NCBI Taxonomy" id="880732"/>
    <lineage>
        <taxon>Bacteria</taxon>
        <taxon>Pseudomonadati</taxon>
        <taxon>Pseudomonadota</taxon>
        <taxon>Alphaproteobacteria</taxon>
        <taxon>Hyphomicrobiales</taxon>
        <taxon>Devosiaceae</taxon>
        <taxon>Maritalea</taxon>
    </lineage>
</organism>
<dbReference type="InterPro" id="IPR021136">
    <property type="entry name" value="Flagellar_hook_control-like_C"/>
</dbReference>
<evidence type="ECO:0000259" key="3">
    <source>
        <dbReference type="Pfam" id="PF02120"/>
    </source>
</evidence>
<dbReference type="Pfam" id="PF02120">
    <property type="entry name" value="Flg_hook"/>
    <property type="match status" value="1"/>
</dbReference>
<accession>A0ABQ5ULS3</accession>
<feature type="compositionally biased region" description="Low complexity" evidence="2">
    <location>
        <begin position="311"/>
        <end position="330"/>
    </location>
</feature>
<feature type="compositionally biased region" description="Polar residues" evidence="2">
    <location>
        <begin position="541"/>
        <end position="552"/>
    </location>
</feature>
<dbReference type="EMBL" id="BSNI01000001">
    <property type="protein sequence ID" value="GLQ16159.1"/>
    <property type="molecule type" value="Genomic_DNA"/>
</dbReference>
<dbReference type="Proteomes" id="UP001161405">
    <property type="component" value="Unassembled WGS sequence"/>
</dbReference>
<protein>
    <recommendedName>
        <fullName evidence="3">Flagellar hook-length control protein-like C-terminal domain-containing protein</fullName>
    </recommendedName>
</protein>
<evidence type="ECO:0000256" key="2">
    <source>
        <dbReference type="SAM" id="MobiDB-lite"/>
    </source>
</evidence>
<feature type="region of interest" description="Disordered" evidence="2">
    <location>
        <begin position="289"/>
        <end position="330"/>
    </location>
</feature>
<dbReference type="InterPro" id="IPR038610">
    <property type="entry name" value="FliK-like_C_sf"/>
</dbReference>
<sequence length="596" mass="63555">MILLILFADQKLARYLHKCEWTHVTSFDEWVKNVQFGLSAAVSFPGFELAGDIKSDTGSINSGQPGEGSTGFEALLAALVAGNGNQKTELNIEELKLEGVTPETQEIIDALAGMAEALVPLANAFDNLQIPTSEQLDQARNALGKLVESINAHPNRPELTMKGPIGAFAAQLSQLRQAGIDAGKEGASDFAKVGNLMERLDKILSQMAGTAPQAQQNIGEKASLNIHQMIDRLNNLAEKLPTLPAQFEAQLKAQQPFGNSIVQAQTNQQPATANPFGNADLALEQKAGTQPGAQTQGALANGSETAKPGSPNAQQPNPQQQTAAATAAAPEGAEPDILAQLANLGQQQSAEAKKIDRSFAPSGSFADAAAAENADTSTPRMTFAQVTREAHLQTANAYPATQKATLTATATAPLPSDLDSVETGTEKLLAQHKIETFQQQTNHIEAAKAQAGQRQVNIPGVAFEIVRQFRAGMQRFEVRLDPPEMGRIDVRMEVEGNNVTARMVVERAETLDLLQRDARALERALQQAGLNAERANLQFSLKQDGQNSSPNFENGGRDNDGSKTANSDQQLEDETQLGTTTTYRGTAGPGGLNMWA</sequence>
<dbReference type="Gene3D" id="3.30.750.140">
    <property type="match status" value="1"/>
</dbReference>
<keyword evidence="1" id="KW-0175">Coiled coil</keyword>
<proteinExistence type="predicted"/>
<comment type="caution">
    <text evidence="4">The sequence shown here is derived from an EMBL/GenBank/DDBJ whole genome shotgun (WGS) entry which is preliminary data.</text>
</comment>
<reference evidence="4" key="1">
    <citation type="journal article" date="2014" name="Int. J. Syst. Evol. Microbiol.">
        <title>Complete genome of a new Firmicutes species belonging to the dominant human colonic microbiota ('Ruminococcus bicirculans') reveals two chromosomes and a selective capacity to utilize plant glucans.</title>
        <authorList>
            <consortium name="NISC Comparative Sequencing Program"/>
            <person name="Wegmann U."/>
            <person name="Louis P."/>
            <person name="Goesmann A."/>
            <person name="Henrissat B."/>
            <person name="Duncan S.H."/>
            <person name="Flint H.J."/>
        </authorList>
    </citation>
    <scope>NUCLEOTIDE SEQUENCE</scope>
    <source>
        <strain evidence="4">NBRC 107169</strain>
    </source>
</reference>
<name>A0ABQ5ULS3_9HYPH</name>
<evidence type="ECO:0000313" key="5">
    <source>
        <dbReference type="Proteomes" id="UP001161405"/>
    </source>
</evidence>
<feature type="compositionally biased region" description="Gly residues" evidence="2">
    <location>
        <begin position="587"/>
        <end position="596"/>
    </location>
</feature>
<reference evidence="4" key="2">
    <citation type="submission" date="2023-01" db="EMBL/GenBank/DDBJ databases">
        <title>Draft genome sequence of Maritalea porphyrae strain NBRC 107169.</title>
        <authorList>
            <person name="Sun Q."/>
            <person name="Mori K."/>
        </authorList>
    </citation>
    <scope>NUCLEOTIDE SEQUENCE</scope>
    <source>
        <strain evidence="4">NBRC 107169</strain>
    </source>
</reference>
<dbReference type="CDD" id="cd17470">
    <property type="entry name" value="T3SS_Flik_C"/>
    <property type="match status" value="1"/>
</dbReference>
<keyword evidence="5" id="KW-1185">Reference proteome</keyword>
<evidence type="ECO:0000313" key="4">
    <source>
        <dbReference type="EMBL" id="GLQ16159.1"/>
    </source>
</evidence>
<feature type="region of interest" description="Disordered" evidence="2">
    <location>
        <begin position="541"/>
        <end position="596"/>
    </location>
</feature>
<feature type="domain" description="Flagellar hook-length control protein-like C-terminal" evidence="3">
    <location>
        <begin position="468"/>
        <end position="540"/>
    </location>
</feature>
<feature type="coiled-coil region" evidence="1">
    <location>
        <begin position="511"/>
        <end position="538"/>
    </location>
</feature>
<gene>
    <name evidence="4" type="ORF">GCM10007879_04080</name>
</gene>
<evidence type="ECO:0000256" key="1">
    <source>
        <dbReference type="SAM" id="Coils"/>
    </source>
</evidence>
<feature type="compositionally biased region" description="Polar residues" evidence="2">
    <location>
        <begin position="289"/>
        <end position="304"/>
    </location>
</feature>